<gene>
    <name evidence="1" type="ORF">H7R52_00245</name>
</gene>
<organism evidence="1 2">
    <name type="scientific">Weissella confusa</name>
    <name type="common">Lactobacillus confusus</name>
    <dbReference type="NCBI Taxonomy" id="1583"/>
    <lineage>
        <taxon>Bacteria</taxon>
        <taxon>Bacillati</taxon>
        <taxon>Bacillota</taxon>
        <taxon>Bacilli</taxon>
        <taxon>Lactobacillales</taxon>
        <taxon>Lactobacillaceae</taxon>
        <taxon>Weissella</taxon>
    </lineage>
</organism>
<dbReference type="Proteomes" id="UP000650485">
    <property type="component" value="Unassembled WGS sequence"/>
</dbReference>
<dbReference type="AlphaFoldDB" id="A0A923NFZ9"/>
<evidence type="ECO:0000313" key="2">
    <source>
        <dbReference type="Proteomes" id="UP000650485"/>
    </source>
</evidence>
<reference evidence="1" key="1">
    <citation type="submission" date="2020-08" db="EMBL/GenBank/DDBJ databases">
        <title>Complete genome sequence of Weissella confusa strain FS54 provides insights into metabolic potential.</title>
        <authorList>
            <person name="Fhoula I."/>
            <person name="Najjari A."/>
            <person name="Lekired A."/>
            <person name="Bessrour-Aouam N."/>
            <person name="Jaballah S."/>
            <person name="Klibi N."/>
            <person name="Ouzari H.-I."/>
        </authorList>
    </citation>
    <scope>NUCLEOTIDE SEQUENCE</scope>
    <source>
        <strain evidence="1">FS54</strain>
    </source>
</reference>
<comment type="caution">
    <text evidence="1">The sequence shown here is derived from an EMBL/GenBank/DDBJ whole genome shotgun (WGS) entry which is preliminary data.</text>
</comment>
<sequence>MLNKAAKSGETYVNALKTADEKSDKVSTLKKALAKKTSELAQVQSVASDSVKAAQEYQRNMQSAREAVAAHEWSDAAVYYKAARKVHVSIENRTALEQLNYLERADKEIQADNWPSALNLYRFFVVYRI</sequence>
<protein>
    <submittedName>
        <fullName evidence="1">Uncharacterized protein</fullName>
    </submittedName>
</protein>
<evidence type="ECO:0000313" key="1">
    <source>
        <dbReference type="EMBL" id="MBC6498073.1"/>
    </source>
</evidence>
<name>A0A923NFZ9_WEICO</name>
<proteinExistence type="predicted"/>
<accession>A0A923NFZ9</accession>
<dbReference type="EMBL" id="JACSZT010000002">
    <property type="protein sequence ID" value="MBC6498073.1"/>
    <property type="molecule type" value="Genomic_DNA"/>
</dbReference>